<dbReference type="EMBL" id="LXQA010440799">
    <property type="protein sequence ID" value="MCI52018.1"/>
    <property type="molecule type" value="Genomic_DNA"/>
</dbReference>
<protein>
    <submittedName>
        <fullName evidence="1">Uncharacterized protein</fullName>
    </submittedName>
</protein>
<reference evidence="1 2" key="1">
    <citation type="journal article" date="2018" name="Front. Plant Sci.">
        <title>Red Clover (Trifolium pratense) and Zigzag Clover (T. medium) - A Picture of Genomic Similarities and Differences.</title>
        <authorList>
            <person name="Dluhosova J."/>
            <person name="Istvanek J."/>
            <person name="Nedelnik J."/>
            <person name="Repkova J."/>
        </authorList>
    </citation>
    <scope>NUCLEOTIDE SEQUENCE [LARGE SCALE GENOMIC DNA]</scope>
    <source>
        <strain evidence="2">cv. 10/8</strain>
        <tissue evidence="1">Leaf</tissue>
    </source>
</reference>
<proteinExistence type="predicted"/>
<sequence length="43" mass="4597">GGVCWTAGDGGWVTVMLGEEVGEDVVVYTYEVRSGFMPSSKKL</sequence>
<feature type="non-terminal residue" evidence="1">
    <location>
        <position position="1"/>
    </location>
</feature>
<name>A0A392ST37_9FABA</name>
<dbReference type="AlphaFoldDB" id="A0A392ST37"/>
<keyword evidence="2" id="KW-1185">Reference proteome</keyword>
<organism evidence="1 2">
    <name type="scientific">Trifolium medium</name>
    <dbReference type="NCBI Taxonomy" id="97028"/>
    <lineage>
        <taxon>Eukaryota</taxon>
        <taxon>Viridiplantae</taxon>
        <taxon>Streptophyta</taxon>
        <taxon>Embryophyta</taxon>
        <taxon>Tracheophyta</taxon>
        <taxon>Spermatophyta</taxon>
        <taxon>Magnoliopsida</taxon>
        <taxon>eudicotyledons</taxon>
        <taxon>Gunneridae</taxon>
        <taxon>Pentapetalae</taxon>
        <taxon>rosids</taxon>
        <taxon>fabids</taxon>
        <taxon>Fabales</taxon>
        <taxon>Fabaceae</taxon>
        <taxon>Papilionoideae</taxon>
        <taxon>50 kb inversion clade</taxon>
        <taxon>NPAAA clade</taxon>
        <taxon>Hologalegina</taxon>
        <taxon>IRL clade</taxon>
        <taxon>Trifolieae</taxon>
        <taxon>Trifolium</taxon>
    </lineage>
</organism>
<evidence type="ECO:0000313" key="2">
    <source>
        <dbReference type="Proteomes" id="UP000265520"/>
    </source>
</evidence>
<evidence type="ECO:0000313" key="1">
    <source>
        <dbReference type="EMBL" id="MCI52018.1"/>
    </source>
</evidence>
<accession>A0A392ST37</accession>
<dbReference type="Proteomes" id="UP000265520">
    <property type="component" value="Unassembled WGS sequence"/>
</dbReference>
<comment type="caution">
    <text evidence="1">The sequence shown here is derived from an EMBL/GenBank/DDBJ whole genome shotgun (WGS) entry which is preliminary data.</text>
</comment>